<evidence type="ECO:0000313" key="2">
    <source>
        <dbReference type="EMBL" id="GGS38231.1"/>
    </source>
</evidence>
<comment type="caution">
    <text evidence="2">The sequence shown here is derived from an EMBL/GenBank/DDBJ whole genome shotgun (WGS) entry which is preliminary data.</text>
</comment>
<reference evidence="3" key="1">
    <citation type="journal article" date="2019" name="Int. J. Syst. Evol. Microbiol.">
        <title>The Global Catalogue of Microorganisms (GCM) 10K type strain sequencing project: providing services to taxonomists for standard genome sequencing and annotation.</title>
        <authorList>
            <consortium name="The Broad Institute Genomics Platform"/>
            <consortium name="The Broad Institute Genome Sequencing Center for Infectious Disease"/>
            <person name="Wu L."/>
            <person name="Ma J."/>
        </authorList>
    </citation>
    <scope>NUCLEOTIDE SEQUENCE [LARGE SCALE GENOMIC DNA]</scope>
    <source>
        <strain evidence="3">JCM 31406</strain>
    </source>
</reference>
<dbReference type="RefSeq" id="WP_189103445.1">
    <property type="nucleotide sequence ID" value="NZ_BMQO01000022.1"/>
</dbReference>
<keyword evidence="3" id="KW-1185">Reference proteome</keyword>
<sequence length="71" mass="7609">MNNRSVSNVLFVAGAASIIGSIIIWATHGGQAKDEVGKAHGERYGIFVGLWAPTFFILSNRYNTAALEEGL</sequence>
<evidence type="ECO:0000256" key="1">
    <source>
        <dbReference type="SAM" id="Phobius"/>
    </source>
</evidence>
<proteinExistence type="predicted"/>
<dbReference type="Proteomes" id="UP000620633">
    <property type="component" value="Unassembled WGS sequence"/>
</dbReference>
<feature type="transmembrane region" description="Helical" evidence="1">
    <location>
        <begin position="6"/>
        <end position="26"/>
    </location>
</feature>
<organism evidence="2 3">
    <name type="scientific">Deinococcus knuensis</name>
    <dbReference type="NCBI Taxonomy" id="1837380"/>
    <lineage>
        <taxon>Bacteria</taxon>
        <taxon>Thermotogati</taxon>
        <taxon>Deinococcota</taxon>
        <taxon>Deinococci</taxon>
        <taxon>Deinococcales</taxon>
        <taxon>Deinococcaceae</taxon>
        <taxon>Deinococcus</taxon>
    </lineage>
</organism>
<evidence type="ECO:0000313" key="3">
    <source>
        <dbReference type="Proteomes" id="UP000620633"/>
    </source>
</evidence>
<dbReference type="EMBL" id="BMQO01000022">
    <property type="protein sequence ID" value="GGS38231.1"/>
    <property type="molecule type" value="Genomic_DNA"/>
</dbReference>
<keyword evidence="1" id="KW-0472">Membrane</keyword>
<gene>
    <name evidence="2" type="ORF">GCM10008961_32220</name>
</gene>
<accession>A0ABQ2SVM4</accession>
<keyword evidence="1" id="KW-1133">Transmembrane helix</keyword>
<name>A0ABQ2SVM4_9DEIO</name>
<keyword evidence="1" id="KW-0812">Transmembrane</keyword>
<protein>
    <submittedName>
        <fullName evidence="2">Uncharacterized protein</fullName>
    </submittedName>
</protein>